<dbReference type="PANTHER" id="PTHR10815:SF5">
    <property type="entry name" value="METHYLATED-DNA--PROTEIN-CYSTEINE METHYLTRANSFERASE"/>
    <property type="match status" value="1"/>
</dbReference>
<dbReference type="Gene3D" id="3.30.160.70">
    <property type="entry name" value="Methylated DNA-protein cysteine methyltransferase domain"/>
    <property type="match status" value="1"/>
</dbReference>
<dbReference type="OrthoDB" id="9802228at2"/>
<dbReference type="InterPro" id="IPR014048">
    <property type="entry name" value="MethylDNA_cys_MeTrfase_DNA-bd"/>
</dbReference>
<comment type="catalytic activity">
    <reaction evidence="1 9">
        <text>a 4-O-methyl-thymidine in DNA + L-cysteinyl-[protein] = a thymidine in DNA + S-methyl-L-cysteinyl-[protein]</text>
        <dbReference type="Rhea" id="RHEA:53428"/>
        <dbReference type="Rhea" id="RHEA-COMP:10131"/>
        <dbReference type="Rhea" id="RHEA-COMP:10132"/>
        <dbReference type="Rhea" id="RHEA-COMP:13555"/>
        <dbReference type="Rhea" id="RHEA-COMP:13556"/>
        <dbReference type="ChEBI" id="CHEBI:29950"/>
        <dbReference type="ChEBI" id="CHEBI:82612"/>
        <dbReference type="ChEBI" id="CHEBI:137386"/>
        <dbReference type="ChEBI" id="CHEBI:137387"/>
        <dbReference type="EC" id="2.1.1.63"/>
    </reaction>
</comment>
<dbReference type="FunFam" id="1.10.10.10:FF:000214">
    <property type="entry name" value="Methylated-DNA--protein-cysteine methyltransferase"/>
    <property type="match status" value="1"/>
</dbReference>
<reference evidence="11 12" key="1">
    <citation type="submission" date="2019-03" db="EMBL/GenBank/DDBJ databases">
        <title>Genomic Encyclopedia of Type Strains, Phase IV (KMG-IV): sequencing the most valuable type-strain genomes for metagenomic binning, comparative biology and taxonomic classification.</title>
        <authorList>
            <person name="Goeker M."/>
        </authorList>
    </citation>
    <scope>NUCLEOTIDE SEQUENCE [LARGE SCALE GENOMIC DNA]</scope>
    <source>
        <strain evidence="11 12">DSM 2132</strain>
    </source>
</reference>
<dbReference type="AlphaFoldDB" id="A0A4V2SPQ8"/>
<feature type="active site" description="Nucleophile; methyl group acceptor" evidence="9">
    <location>
        <position position="116"/>
    </location>
</feature>
<keyword evidence="6 9" id="KW-0227">DNA damage</keyword>
<evidence type="ECO:0000313" key="12">
    <source>
        <dbReference type="Proteomes" id="UP000295399"/>
    </source>
</evidence>
<protein>
    <recommendedName>
        <fullName evidence="9">Methylated-DNA--protein-cysteine methyltransferase</fullName>
        <ecNumber evidence="9">2.1.1.63</ecNumber>
    </recommendedName>
    <alternativeName>
        <fullName evidence="9">6-O-methylguanine-DNA methyltransferase</fullName>
        <shortName evidence="9">MGMT</shortName>
    </alternativeName>
    <alternativeName>
        <fullName evidence="9">O-6-methylguanine-DNA-alkyltransferase</fullName>
    </alternativeName>
</protein>
<evidence type="ECO:0000259" key="10">
    <source>
        <dbReference type="Pfam" id="PF01035"/>
    </source>
</evidence>
<comment type="subcellular location">
    <subcellularLocation>
        <location evidence="9">Cytoplasm</location>
    </subcellularLocation>
</comment>
<sequence>MPQLSLHSPVGDLTLSEEDGVLVAVDWGWGRDQADTALLRAARQQMHAFFDDDLAAFDLPLAPAATAFQDRVRAALLAIPRGQTRSYGDLARRLDSSARAVGLACARNPLPILVPCHRVLAGDGALRGYAGEGGVETKRDLLRLEGAIP</sequence>
<dbReference type="EC" id="2.1.1.63" evidence="9"/>
<dbReference type="GO" id="GO:0032259">
    <property type="term" value="P:methylation"/>
    <property type="evidence" value="ECO:0007669"/>
    <property type="project" value="UniProtKB-KW"/>
</dbReference>
<comment type="caution">
    <text evidence="11">The sequence shown here is derived from an EMBL/GenBank/DDBJ whole genome shotgun (WGS) entry which is preliminary data.</text>
</comment>
<dbReference type="InterPro" id="IPR036217">
    <property type="entry name" value="MethylDNA_cys_MeTrfase_DNAb"/>
</dbReference>
<feature type="domain" description="Methylated-DNA-[protein]-cysteine S-methyltransferase DNA binding" evidence="10">
    <location>
        <begin position="67"/>
        <end position="147"/>
    </location>
</feature>
<dbReference type="InParanoid" id="A0A4V2SPQ8"/>
<dbReference type="GO" id="GO:0003908">
    <property type="term" value="F:methylated-DNA-[protein]-cysteine S-methyltransferase activity"/>
    <property type="evidence" value="ECO:0007669"/>
    <property type="project" value="UniProtKB-UniRule"/>
</dbReference>
<organism evidence="11 12">
    <name type="scientific">Rhodothalassium salexigens DSM 2132</name>
    <dbReference type="NCBI Taxonomy" id="1188247"/>
    <lineage>
        <taxon>Bacteria</taxon>
        <taxon>Pseudomonadati</taxon>
        <taxon>Pseudomonadota</taxon>
        <taxon>Alphaproteobacteria</taxon>
        <taxon>Rhodothalassiales</taxon>
        <taxon>Rhodothalassiaceae</taxon>
        <taxon>Rhodothalassium</taxon>
    </lineage>
</organism>
<proteinExistence type="inferred from homology"/>
<dbReference type="Pfam" id="PF01035">
    <property type="entry name" value="DNA_binding_1"/>
    <property type="match status" value="1"/>
</dbReference>
<dbReference type="InterPro" id="IPR036631">
    <property type="entry name" value="MGMT_N_sf"/>
</dbReference>
<evidence type="ECO:0000313" key="11">
    <source>
        <dbReference type="EMBL" id="TCP36156.1"/>
    </source>
</evidence>
<dbReference type="GO" id="GO:0006307">
    <property type="term" value="P:DNA alkylation repair"/>
    <property type="evidence" value="ECO:0007669"/>
    <property type="project" value="UniProtKB-UniRule"/>
</dbReference>
<dbReference type="RefSeq" id="WP_132707724.1">
    <property type="nucleotide sequence ID" value="NZ_JACIGF010000003.1"/>
</dbReference>
<keyword evidence="3 9" id="KW-0963">Cytoplasm</keyword>
<evidence type="ECO:0000256" key="9">
    <source>
        <dbReference type="HAMAP-Rule" id="MF_00772"/>
    </source>
</evidence>
<dbReference type="EMBL" id="SLXO01000003">
    <property type="protein sequence ID" value="TCP36156.1"/>
    <property type="molecule type" value="Genomic_DNA"/>
</dbReference>
<evidence type="ECO:0000256" key="2">
    <source>
        <dbReference type="ARBA" id="ARBA00008711"/>
    </source>
</evidence>
<comment type="function">
    <text evidence="9">Involved in the cellular defense against the biological effects of O6-methylguanine (O6-MeG) and O4-methylthymine (O4-MeT) in DNA. Repairs the methylated nucleobase in DNA by stoichiometrically transferring the methyl group to a cysteine residue in the enzyme. This is a suicide reaction: the enzyme is irreversibly inactivated.</text>
</comment>
<dbReference type="InterPro" id="IPR001497">
    <property type="entry name" value="MethylDNA_cys_MeTrfase_AS"/>
</dbReference>
<dbReference type="SUPFAM" id="SSF53155">
    <property type="entry name" value="Methylated DNA-protein cysteine methyltransferase domain"/>
    <property type="match status" value="1"/>
</dbReference>
<accession>A0A4V2SPQ8</accession>
<evidence type="ECO:0000256" key="6">
    <source>
        <dbReference type="ARBA" id="ARBA00022763"/>
    </source>
</evidence>
<evidence type="ECO:0000256" key="5">
    <source>
        <dbReference type="ARBA" id="ARBA00022679"/>
    </source>
</evidence>
<keyword evidence="5 9" id="KW-0808">Transferase</keyword>
<dbReference type="CDD" id="cd06445">
    <property type="entry name" value="ATase"/>
    <property type="match status" value="1"/>
</dbReference>
<comment type="similarity">
    <text evidence="2 9">Belongs to the MGMT family.</text>
</comment>
<keyword evidence="12" id="KW-1185">Reference proteome</keyword>
<dbReference type="GO" id="GO:0005737">
    <property type="term" value="C:cytoplasm"/>
    <property type="evidence" value="ECO:0007669"/>
    <property type="project" value="UniProtKB-SubCell"/>
</dbReference>
<dbReference type="InterPro" id="IPR023546">
    <property type="entry name" value="MGMT"/>
</dbReference>
<dbReference type="PANTHER" id="PTHR10815">
    <property type="entry name" value="METHYLATED-DNA--PROTEIN-CYSTEINE METHYLTRANSFERASE"/>
    <property type="match status" value="1"/>
</dbReference>
<keyword evidence="4 9" id="KW-0489">Methyltransferase</keyword>
<gene>
    <name evidence="11" type="ORF">EV659_10343</name>
</gene>
<name>A0A4V2SPQ8_RHOSA</name>
<dbReference type="Gene3D" id="1.10.10.10">
    <property type="entry name" value="Winged helix-like DNA-binding domain superfamily/Winged helix DNA-binding domain"/>
    <property type="match status" value="1"/>
</dbReference>
<dbReference type="SUPFAM" id="SSF46767">
    <property type="entry name" value="Methylated DNA-protein cysteine methyltransferase, C-terminal domain"/>
    <property type="match status" value="1"/>
</dbReference>
<comment type="miscellaneous">
    <text evidence="9">This enzyme catalyzes only one turnover and therefore is not strictly catalytic. According to one definition, an enzyme is a biocatalyst that acts repeatedly and over many reaction cycles.</text>
</comment>
<evidence type="ECO:0000256" key="7">
    <source>
        <dbReference type="ARBA" id="ARBA00023204"/>
    </source>
</evidence>
<evidence type="ECO:0000256" key="4">
    <source>
        <dbReference type="ARBA" id="ARBA00022603"/>
    </source>
</evidence>
<keyword evidence="7 9" id="KW-0234">DNA repair</keyword>
<comment type="catalytic activity">
    <reaction evidence="8 9">
        <text>a 6-O-methyl-2'-deoxyguanosine in DNA + L-cysteinyl-[protein] = S-methyl-L-cysteinyl-[protein] + a 2'-deoxyguanosine in DNA</text>
        <dbReference type="Rhea" id="RHEA:24000"/>
        <dbReference type="Rhea" id="RHEA-COMP:10131"/>
        <dbReference type="Rhea" id="RHEA-COMP:10132"/>
        <dbReference type="Rhea" id="RHEA-COMP:11367"/>
        <dbReference type="Rhea" id="RHEA-COMP:11368"/>
        <dbReference type="ChEBI" id="CHEBI:29950"/>
        <dbReference type="ChEBI" id="CHEBI:82612"/>
        <dbReference type="ChEBI" id="CHEBI:85445"/>
        <dbReference type="ChEBI" id="CHEBI:85448"/>
        <dbReference type="EC" id="2.1.1.63"/>
    </reaction>
</comment>
<dbReference type="Proteomes" id="UP000295399">
    <property type="component" value="Unassembled WGS sequence"/>
</dbReference>
<dbReference type="HAMAP" id="MF_00772">
    <property type="entry name" value="OGT"/>
    <property type="match status" value="1"/>
</dbReference>
<dbReference type="FunCoup" id="A0A4V2SPQ8">
    <property type="interactions" value="107"/>
</dbReference>
<evidence type="ECO:0000256" key="1">
    <source>
        <dbReference type="ARBA" id="ARBA00001286"/>
    </source>
</evidence>
<dbReference type="InterPro" id="IPR036388">
    <property type="entry name" value="WH-like_DNA-bd_sf"/>
</dbReference>
<evidence type="ECO:0000256" key="8">
    <source>
        <dbReference type="ARBA" id="ARBA00049348"/>
    </source>
</evidence>
<evidence type="ECO:0000256" key="3">
    <source>
        <dbReference type="ARBA" id="ARBA00022490"/>
    </source>
</evidence>
<dbReference type="PROSITE" id="PS00374">
    <property type="entry name" value="MGMT"/>
    <property type="match status" value="1"/>
</dbReference>
<dbReference type="NCBIfam" id="TIGR00589">
    <property type="entry name" value="ogt"/>
    <property type="match status" value="1"/>
</dbReference>